<keyword evidence="3" id="KW-0732">Signal</keyword>
<dbReference type="PATRIC" id="fig|276.5.peg.3"/>
<dbReference type="PIRSF" id="PIRSF002741">
    <property type="entry name" value="MppA"/>
    <property type="match status" value="1"/>
</dbReference>
<keyword evidence="6" id="KW-1185">Reference proteome</keyword>
<dbReference type="Gene3D" id="3.90.76.10">
    <property type="entry name" value="Dipeptide-binding Protein, Domain 1"/>
    <property type="match status" value="1"/>
</dbReference>
<protein>
    <submittedName>
        <fullName evidence="5">Peptide ABC transporter substrate-binding protein</fullName>
    </submittedName>
</protein>
<evidence type="ECO:0000313" key="6">
    <source>
        <dbReference type="Proteomes" id="UP000030364"/>
    </source>
</evidence>
<dbReference type="InterPro" id="IPR000914">
    <property type="entry name" value="SBP_5_dom"/>
</dbReference>
<dbReference type="PANTHER" id="PTHR30290">
    <property type="entry name" value="PERIPLASMIC BINDING COMPONENT OF ABC TRANSPORTER"/>
    <property type="match status" value="1"/>
</dbReference>
<dbReference type="Gene3D" id="3.40.190.10">
    <property type="entry name" value="Periplasmic binding protein-like II"/>
    <property type="match status" value="1"/>
</dbReference>
<evidence type="ECO:0000256" key="3">
    <source>
        <dbReference type="ARBA" id="ARBA00022729"/>
    </source>
</evidence>
<evidence type="ECO:0000256" key="1">
    <source>
        <dbReference type="ARBA" id="ARBA00005695"/>
    </source>
</evidence>
<dbReference type="AlphaFoldDB" id="A0A0A2WTL3"/>
<dbReference type="InterPro" id="IPR030678">
    <property type="entry name" value="Peptide/Ni-bd"/>
</dbReference>
<gene>
    <name evidence="5" type="ORF">THFILI_10115</name>
</gene>
<organism evidence="5 6">
    <name type="scientific">Thermus filiformis</name>
    <dbReference type="NCBI Taxonomy" id="276"/>
    <lineage>
        <taxon>Bacteria</taxon>
        <taxon>Thermotogati</taxon>
        <taxon>Deinococcota</taxon>
        <taxon>Deinococci</taxon>
        <taxon>Thermales</taxon>
        <taxon>Thermaceae</taxon>
        <taxon>Thermus</taxon>
    </lineage>
</organism>
<comment type="caution">
    <text evidence="5">The sequence shown here is derived from an EMBL/GenBank/DDBJ whole genome shotgun (WGS) entry which is preliminary data.</text>
</comment>
<dbReference type="RefSeq" id="WP_038060200.1">
    <property type="nucleotide sequence ID" value="NZ_JPSL02000040.1"/>
</dbReference>
<name>A0A0A2WTL3_THEFI</name>
<dbReference type="GO" id="GO:1904680">
    <property type="term" value="F:peptide transmembrane transporter activity"/>
    <property type="evidence" value="ECO:0007669"/>
    <property type="project" value="TreeGrafter"/>
</dbReference>
<evidence type="ECO:0000313" key="5">
    <source>
        <dbReference type="EMBL" id="KGQ23133.1"/>
    </source>
</evidence>
<dbReference type="InterPro" id="IPR039424">
    <property type="entry name" value="SBP_5"/>
</dbReference>
<dbReference type="Proteomes" id="UP000030364">
    <property type="component" value="Unassembled WGS sequence"/>
</dbReference>
<keyword evidence="2" id="KW-0813">Transport</keyword>
<dbReference type="OrthoDB" id="9772924at2"/>
<evidence type="ECO:0000259" key="4">
    <source>
        <dbReference type="Pfam" id="PF00496"/>
    </source>
</evidence>
<dbReference type="SUPFAM" id="SSF53850">
    <property type="entry name" value="Periplasmic binding protein-like II"/>
    <property type="match status" value="1"/>
</dbReference>
<dbReference type="PANTHER" id="PTHR30290:SF9">
    <property type="entry name" value="OLIGOPEPTIDE-BINDING PROTEIN APPA"/>
    <property type="match status" value="1"/>
</dbReference>
<reference evidence="5 6" key="1">
    <citation type="journal article" date="2015" name="Genome Announc.">
        <title>Draft Genome Sequence of the Thermophile Thermus filiformis ATCC 43280, Producer of Carotenoid-(Di)glucoside-Branched Fatty Acid (Di)esters and Source of Hyperthermostable Enzymes of Biotechnological Interest.</title>
        <authorList>
            <person name="Mandelli F."/>
            <person name="Oliveira Ramires B."/>
            <person name="Couger M.B."/>
            <person name="Paixao D.A."/>
            <person name="Camilo C.M."/>
            <person name="Polikarpov I."/>
            <person name="Prade R."/>
            <person name="Riano-Pachon D.M."/>
            <person name="Squina F.M."/>
        </authorList>
    </citation>
    <scope>NUCLEOTIDE SEQUENCE [LARGE SCALE GENOMIC DNA]</scope>
    <source>
        <strain evidence="5 6">ATCC 43280</strain>
    </source>
</reference>
<dbReference type="EMBL" id="JPSL02000040">
    <property type="protein sequence ID" value="KGQ23133.1"/>
    <property type="molecule type" value="Genomic_DNA"/>
</dbReference>
<dbReference type="CDD" id="cd08493">
    <property type="entry name" value="PBP2_DppA_like"/>
    <property type="match status" value="1"/>
</dbReference>
<accession>A0A0A2WTL3</accession>
<comment type="similarity">
    <text evidence="1">Belongs to the bacterial solute-binding protein 5 family.</text>
</comment>
<dbReference type="GO" id="GO:0015833">
    <property type="term" value="P:peptide transport"/>
    <property type="evidence" value="ECO:0007669"/>
    <property type="project" value="TreeGrafter"/>
</dbReference>
<dbReference type="STRING" id="276.THFILI_10115"/>
<feature type="domain" description="Solute-binding protein family 5" evidence="4">
    <location>
        <begin position="64"/>
        <end position="442"/>
    </location>
</feature>
<dbReference type="GO" id="GO:0042597">
    <property type="term" value="C:periplasmic space"/>
    <property type="evidence" value="ECO:0007669"/>
    <property type="project" value="UniProtKB-ARBA"/>
</dbReference>
<proteinExistence type="inferred from homology"/>
<dbReference type="GO" id="GO:0043190">
    <property type="term" value="C:ATP-binding cassette (ABC) transporter complex"/>
    <property type="evidence" value="ECO:0007669"/>
    <property type="project" value="InterPro"/>
</dbReference>
<dbReference type="Gene3D" id="3.10.105.10">
    <property type="entry name" value="Dipeptide-binding Protein, Domain 3"/>
    <property type="match status" value="1"/>
</dbReference>
<dbReference type="Pfam" id="PF00496">
    <property type="entry name" value="SBP_bac_5"/>
    <property type="match status" value="1"/>
</dbReference>
<sequence>MKRTLIGILAVGALGLGLGQKTLVFGHNGEPVSLEPGNITDGISIYVQRQIYDTLVDFKPGTTEPVAGLAVSWFASQDGKVWTFRLRQGVKFQDGTDLDAEAVKFNVERWWDPKNPTRIDAAARYEIWPKLFGGSKGEAGSLLKEVQVVDKYTIRFVLTRPFPAFPAAIGSGYFGIASPSAIKKDGAKYGSPTGSAVGTGPYRLVEWRPGDQIVLEKNPYYWKKGYPKTERVVFKIIKDPAARLAALKAGTIDFTTDIPPANLKDIESDPNLNAVFRPSFNVGYLALNPSHKPLADVRVRQAIAMAINKKAIVQAFWGKLGVTDGHFTPPSMKAYQSPKVTDYEYNPQKAKQILAEAGYPNGFDLELWYMPVSRPYFPTPKEIAEAMAADLSAIGIRVKLQTKDWAAYLADRRKAPGFQAYMLGWTGDYGDPQNFYDPHFASPITDLFDASGKPLDLKELNDLLVKGATTSSAEERKKIYQQVDETTFELALRVPIVHSQPLLAKRKNIAGWVPSPLGSESFETIEKR</sequence>
<evidence type="ECO:0000256" key="2">
    <source>
        <dbReference type="ARBA" id="ARBA00022448"/>
    </source>
</evidence>